<gene>
    <name evidence="2" type="ORF">CPT_Shaeky_017</name>
</gene>
<accession>A0A873WVN8</accession>
<dbReference type="Proteomes" id="UP000663581">
    <property type="component" value="Segment"/>
</dbReference>
<keyword evidence="1" id="KW-0175">Coiled coil</keyword>
<feature type="coiled-coil region" evidence="1">
    <location>
        <begin position="41"/>
        <end position="68"/>
    </location>
</feature>
<evidence type="ECO:0000313" key="3">
    <source>
        <dbReference type="Proteomes" id="UP000663581"/>
    </source>
</evidence>
<evidence type="ECO:0000313" key="2">
    <source>
        <dbReference type="EMBL" id="QPB09704.1"/>
    </source>
</evidence>
<evidence type="ECO:0000256" key="1">
    <source>
        <dbReference type="SAM" id="Coils"/>
    </source>
</evidence>
<organism evidence="2 3">
    <name type="scientific">Streptomyces phage Shaeky</name>
    <dbReference type="NCBI Taxonomy" id="2767586"/>
    <lineage>
        <taxon>Viruses</taxon>
        <taxon>Duplodnaviria</taxon>
        <taxon>Heunggongvirae</taxon>
        <taxon>Uroviricota</taxon>
        <taxon>Caudoviricetes</taxon>
        <taxon>Colingsworthviridae</taxon>
        <taxon>Shaekyvirus</taxon>
        <taxon>Shaekyvirus shaeky</taxon>
    </lineage>
</organism>
<dbReference type="EMBL" id="MT701595">
    <property type="protein sequence ID" value="QPB09704.1"/>
    <property type="molecule type" value="Genomic_DNA"/>
</dbReference>
<proteinExistence type="predicted"/>
<protein>
    <submittedName>
        <fullName evidence="2">Uncharacterized protein</fullName>
    </submittedName>
</protein>
<keyword evidence="3" id="KW-1185">Reference proteome</keyword>
<reference evidence="2" key="1">
    <citation type="submission" date="2020-07" db="EMBL/GenBank/DDBJ databases">
        <title>Complete genome sequence of Streptomyces phage Shaeky.</title>
        <authorList>
            <person name="Shodrock S.L."/>
            <person name="Higbee T."/>
            <person name="Clark J.D."/>
            <person name="Hernandez I."/>
            <person name="Liu M."/>
            <person name="Burrowes B."/>
        </authorList>
    </citation>
    <scope>NUCLEOTIDE SEQUENCE</scope>
</reference>
<sequence length="85" mass="9438">MIPVDFSIPASLELVIPVLVLVAASLQKWKRGITDTWREEAEAQKLRADRLAEQVAELTHQVTALRMENAELRGMLKAAQGDTTP</sequence>
<name>A0A873WVN8_9CAUD</name>